<dbReference type="PANTHER" id="PTHR43464">
    <property type="entry name" value="METHYLTRANSFERASE"/>
    <property type="match status" value="1"/>
</dbReference>
<name>A0A841FRT5_9ACTN</name>
<sequence>MPPEWTNETAIAQWETLPRDVVEAMDADGDFAKRHLVNPHLLRLLGPLDGRRVLDAGCGNGYLSRMLARAGADVVGVEPTEALCGYSREREAELRQGITYVRAGLTSLPEDIGGPFDAVVCSMVLMAIPDWRPAMRACVEALKPGGTFVFAVTHPAFENLSATWREHGEYRLDRYLDEYEMPSTYATDFHRPLSAYLNEAADLGCRLREVVEPRLPAEAADGVAGVAFGRLPNFLIVAVGREGAA</sequence>
<protein>
    <submittedName>
        <fullName evidence="5">2-polyprenyl-3-methyl-5-hydroxy-6-metoxy-1, 4-benzoquinol methylase</fullName>
    </submittedName>
</protein>
<dbReference type="GO" id="GO:0008757">
    <property type="term" value="F:S-adenosylmethionine-dependent methyltransferase activity"/>
    <property type="evidence" value="ECO:0007669"/>
    <property type="project" value="InterPro"/>
</dbReference>
<dbReference type="AlphaFoldDB" id="A0A841FRT5"/>
<proteinExistence type="predicted"/>
<dbReference type="InterPro" id="IPR013216">
    <property type="entry name" value="Methyltransf_11"/>
</dbReference>
<dbReference type="EMBL" id="JACHGT010000008">
    <property type="protein sequence ID" value="MBB6036262.1"/>
    <property type="molecule type" value="Genomic_DNA"/>
</dbReference>
<evidence type="ECO:0000256" key="3">
    <source>
        <dbReference type="ARBA" id="ARBA00022691"/>
    </source>
</evidence>
<evidence type="ECO:0000256" key="1">
    <source>
        <dbReference type="ARBA" id="ARBA00022603"/>
    </source>
</evidence>
<organism evidence="5 6">
    <name type="scientific">Phytomonospora endophytica</name>
    <dbReference type="NCBI Taxonomy" id="714109"/>
    <lineage>
        <taxon>Bacteria</taxon>
        <taxon>Bacillati</taxon>
        <taxon>Actinomycetota</taxon>
        <taxon>Actinomycetes</taxon>
        <taxon>Micromonosporales</taxon>
        <taxon>Micromonosporaceae</taxon>
        <taxon>Phytomonospora</taxon>
    </lineage>
</organism>
<evidence type="ECO:0000259" key="4">
    <source>
        <dbReference type="Pfam" id="PF08241"/>
    </source>
</evidence>
<gene>
    <name evidence="5" type="ORF">HNR73_004130</name>
</gene>
<feature type="domain" description="Methyltransferase type 11" evidence="4">
    <location>
        <begin position="54"/>
        <end position="150"/>
    </location>
</feature>
<dbReference type="PANTHER" id="PTHR43464:SF19">
    <property type="entry name" value="UBIQUINONE BIOSYNTHESIS O-METHYLTRANSFERASE, MITOCHONDRIAL"/>
    <property type="match status" value="1"/>
</dbReference>
<evidence type="ECO:0000313" key="6">
    <source>
        <dbReference type="Proteomes" id="UP000548476"/>
    </source>
</evidence>
<evidence type="ECO:0000313" key="5">
    <source>
        <dbReference type="EMBL" id="MBB6036262.1"/>
    </source>
</evidence>
<keyword evidence="3" id="KW-0949">S-adenosyl-L-methionine</keyword>
<dbReference type="GO" id="GO:0032259">
    <property type="term" value="P:methylation"/>
    <property type="evidence" value="ECO:0007669"/>
    <property type="project" value="UniProtKB-KW"/>
</dbReference>
<dbReference type="Proteomes" id="UP000548476">
    <property type="component" value="Unassembled WGS sequence"/>
</dbReference>
<dbReference type="SUPFAM" id="SSF53335">
    <property type="entry name" value="S-adenosyl-L-methionine-dependent methyltransferases"/>
    <property type="match status" value="1"/>
</dbReference>
<accession>A0A841FRT5</accession>
<dbReference type="RefSeq" id="WP_203686271.1">
    <property type="nucleotide sequence ID" value="NZ_BONT01000046.1"/>
</dbReference>
<reference evidence="5 6" key="1">
    <citation type="submission" date="2020-08" db="EMBL/GenBank/DDBJ databases">
        <title>Genomic Encyclopedia of Type Strains, Phase IV (KMG-IV): sequencing the most valuable type-strain genomes for metagenomic binning, comparative biology and taxonomic classification.</title>
        <authorList>
            <person name="Goeker M."/>
        </authorList>
    </citation>
    <scope>NUCLEOTIDE SEQUENCE [LARGE SCALE GENOMIC DNA]</scope>
    <source>
        <strain evidence="5 6">YIM 65646</strain>
    </source>
</reference>
<dbReference type="Pfam" id="PF08241">
    <property type="entry name" value="Methyltransf_11"/>
    <property type="match status" value="1"/>
</dbReference>
<keyword evidence="1 5" id="KW-0489">Methyltransferase</keyword>
<dbReference type="Gene3D" id="3.40.50.150">
    <property type="entry name" value="Vaccinia Virus protein VP39"/>
    <property type="match status" value="1"/>
</dbReference>
<evidence type="ECO:0000256" key="2">
    <source>
        <dbReference type="ARBA" id="ARBA00022679"/>
    </source>
</evidence>
<comment type="caution">
    <text evidence="5">The sequence shown here is derived from an EMBL/GenBank/DDBJ whole genome shotgun (WGS) entry which is preliminary data.</text>
</comment>
<keyword evidence="2" id="KW-0808">Transferase</keyword>
<keyword evidence="6" id="KW-1185">Reference proteome</keyword>
<dbReference type="InterPro" id="IPR029063">
    <property type="entry name" value="SAM-dependent_MTases_sf"/>
</dbReference>
<dbReference type="CDD" id="cd02440">
    <property type="entry name" value="AdoMet_MTases"/>
    <property type="match status" value="1"/>
</dbReference>